<dbReference type="PANTHER" id="PTHR39206:SF1">
    <property type="entry name" value="SLL8004 PROTEIN"/>
    <property type="match status" value="1"/>
</dbReference>
<name>A0A0C1FQF9_9SPHI</name>
<gene>
    <name evidence="4" type="ORF">OC25_07525</name>
</gene>
<keyword evidence="1" id="KW-0547">Nucleotide-binding</keyword>
<dbReference type="InterPro" id="IPR027417">
    <property type="entry name" value="P-loop_NTPase"/>
</dbReference>
<dbReference type="InterPro" id="IPR010488">
    <property type="entry name" value="Zeta_toxin_domain"/>
</dbReference>
<comment type="caution">
    <text evidence="4">The sequence shown here is derived from an EMBL/GenBank/DDBJ whole genome shotgun (WGS) entry which is preliminary data.</text>
</comment>
<feature type="domain" description="Zeta toxin" evidence="3">
    <location>
        <begin position="61"/>
        <end position="158"/>
    </location>
</feature>
<evidence type="ECO:0000313" key="5">
    <source>
        <dbReference type="Proteomes" id="UP000031246"/>
    </source>
</evidence>
<protein>
    <recommendedName>
        <fullName evidence="3">Zeta toxin domain-containing protein</fullName>
    </recommendedName>
</protein>
<proteinExistence type="predicted"/>
<accession>A0A0C1FQF9</accession>
<dbReference type="Pfam" id="PF06414">
    <property type="entry name" value="Zeta_toxin"/>
    <property type="match status" value="1"/>
</dbReference>
<dbReference type="Proteomes" id="UP000031246">
    <property type="component" value="Unassembled WGS sequence"/>
</dbReference>
<dbReference type="PANTHER" id="PTHR39206">
    <property type="entry name" value="SLL8004 PROTEIN"/>
    <property type="match status" value="1"/>
</dbReference>
<evidence type="ECO:0000313" key="4">
    <source>
        <dbReference type="EMBL" id="KIA95167.1"/>
    </source>
</evidence>
<dbReference type="GO" id="GO:0016301">
    <property type="term" value="F:kinase activity"/>
    <property type="evidence" value="ECO:0007669"/>
    <property type="project" value="InterPro"/>
</dbReference>
<evidence type="ECO:0000256" key="1">
    <source>
        <dbReference type="ARBA" id="ARBA00022741"/>
    </source>
</evidence>
<dbReference type="RefSeq" id="WP_039473682.1">
    <property type="nucleotide sequence ID" value="NZ_JSYN01000006.1"/>
</dbReference>
<keyword evidence="2" id="KW-0067">ATP-binding</keyword>
<evidence type="ECO:0000256" key="2">
    <source>
        <dbReference type="ARBA" id="ARBA00022840"/>
    </source>
</evidence>
<sequence length="237" mass="26682">MKPLQLYVLSGPNGAGKSTLSETFVPPGTDIFNGDKELAILKHKYPMTDSGTLYESANEYVFQARKNRAITAGTDFAFETNFRTNEVMKTVAQFKEKGYQTNLIFIGLPSVQASINRVDMRVKAGGHFVDAENVNKNYAGGLENLIKFYDRFDTVDIMQSNVGENESFKISSLMTIKQGIITARTRDLPDWVNRIPEAIELKHQQKIQAELNLQREKQEELWKAQERGNNLGPGRGT</sequence>
<reference evidence="4 5" key="1">
    <citation type="submission" date="2014-10" db="EMBL/GenBank/DDBJ databases">
        <title>Pedobacter Kyungheensis.</title>
        <authorList>
            <person name="Anderson B.M."/>
            <person name="Newman J.D."/>
        </authorList>
    </citation>
    <scope>NUCLEOTIDE SEQUENCE [LARGE SCALE GENOMIC DNA]</scope>
    <source>
        <strain evidence="4 5">KACC 16221</strain>
    </source>
</reference>
<dbReference type="SUPFAM" id="SSF52540">
    <property type="entry name" value="P-loop containing nucleoside triphosphate hydrolases"/>
    <property type="match status" value="1"/>
</dbReference>
<dbReference type="OrthoDB" id="9791543at2"/>
<evidence type="ECO:0000259" key="3">
    <source>
        <dbReference type="Pfam" id="PF06414"/>
    </source>
</evidence>
<dbReference type="EMBL" id="JSYN01000006">
    <property type="protein sequence ID" value="KIA95167.1"/>
    <property type="molecule type" value="Genomic_DNA"/>
</dbReference>
<keyword evidence="5" id="KW-1185">Reference proteome</keyword>
<dbReference type="AlphaFoldDB" id="A0A0C1FQF9"/>
<dbReference type="Gene3D" id="3.40.50.300">
    <property type="entry name" value="P-loop containing nucleotide triphosphate hydrolases"/>
    <property type="match status" value="1"/>
</dbReference>
<dbReference type="GO" id="GO:0005524">
    <property type="term" value="F:ATP binding"/>
    <property type="evidence" value="ECO:0007669"/>
    <property type="project" value="UniProtKB-KW"/>
</dbReference>
<organism evidence="4 5">
    <name type="scientific">Pedobacter kyungheensis</name>
    <dbReference type="NCBI Taxonomy" id="1069985"/>
    <lineage>
        <taxon>Bacteria</taxon>
        <taxon>Pseudomonadati</taxon>
        <taxon>Bacteroidota</taxon>
        <taxon>Sphingobacteriia</taxon>
        <taxon>Sphingobacteriales</taxon>
        <taxon>Sphingobacteriaceae</taxon>
        <taxon>Pedobacter</taxon>
    </lineage>
</organism>